<name>M7YRI0_TRIUA</name>
<feature type="compositionally biased region" description="Low complexity" evidence="1">
    <location>
        <begin position="94"/>
        <end position="112"/>
    </location>
</feature>
<evidence type="ECO:0000256" key="2">
    <source>
        <dbReference type="SAM" id="SignalP"/>
    </source>
</evidence>
<evidence type="ECO:0000256" key="1">
    <source>
        <dbReference type="SAM" id="MobiDB-lite"/>
    </source>
</evidence>
<dbReference type="InterPro" id="IPR003245">
    <property type="entry name" value="Phytocyanin_dom"/>
</dbReference>
<evidence type="ECO:0000313" key="3">
    <source>
        <dbReference type="EMBL" id="EMS49636.1"/>
    </source>
</evidence>
<gene>
    <name evidence="3" type="ORF">TRIUR3_16324</name>
</gene>
<proteinExistence type="predicted"/>
<dbReference type="InterPro" id="IPR008972">
    <property type="entry name" value="Cupredoxin"/>
</dbReference>
<dbReference type="Gene3D" id="2.60.40.420">
    <property type="entry name" value="Cupredoxins - blue copper proteins"/>
    <property type="match status" value="1"/>
</dbReference>
<dbReference type="SUPFAM" id="SSF49503">
    <property type="entry name" value="Cupredoxins"/>
    <property type="match status" value="1"/>
</dbReference>
<dbReference type="GO" id="GO:0009055">
    <property type="term" value="F:electron transfer activity"/>
    <property type="evidence" value="ECO:0007669"/>
    <property type="project" value="InterPro"/>
</dbReference>
<sequence length="191" mass="20398">METLAALALLLCISMTSMDGCTAAQYMVGGLDAWGVPPSSKPDVYVRWAKYVPVKLSDTLFFLYPPNKDSAMQLTAKAFAACDVSGPLLKLEEATPSSTSPSPGGPTSAAPGLVKSGSYRGSEGKRRRPHPINRHASTKAAGYWGPRRSALDLWLRLEAKPQRALGPRATIDVLGTGVPRLACLRPTAWLC</sequence>
<feature type="chain" id="PRO_5009705117" evidence="2">
    <location>
        <begin position="24"/>
        <end position="191"/>
    </location>
</feature>
<dbReference type="AlphaFoldDB" id="M7YRI0"/>
<accession>M7YRI0</accession>
<dbReference type="STRING" id="4572.M7YRI0"/>
<protein>
    <submittedName>
        <fullName evidence="3">Uncharacterized protein</fullName>
    </submittedName>
</protein>
<dbReference type="PROSITE" id="PS51485">
    <property type="entry name" value="PHYTOCYANIN"/>
    <property type="match status" value="1"/>
</dbReference>
<reference evidence="3" key="1">
    <citation type="journal article" date="2013" name="Nature">
        <title>Draft genome of the wheat A-genome progenitor Triticum urartu.</title>
        <authorList>
            <person name="Ling H.Q."/>
            <person name="Zhao S."/>
            <person name="Liu D."/>
            <person name="Wang J."/>
            <person name="Sun H."/>
            <person name="Zhang C."/>
            <person name="Fan H."/>
            <person name="Li D."/>
            <person name="Dong L."/>
            <person name="Tao Y."/>
            <person name="Gao C."/>
            <person name="Wu H."/>
            <person name="Li Y."/>
            <person name="Cui Y."/>
            <person name="Guo X."/>
            <person name="Zheng S."/>
            <person name="Wang B."/>
            <person name="Yu K."/>
            <person name="Liang Q."/>
            <person name="Yang W."/>
            <person name="Lou X."/>
            <person name="Chen J."/>
            <person name="Feng M."/>
            <person name="Jian J."/>
            <person name="Zhang X."/>
            <person name="Luo G."/>
            <person name="Jiang Y."/>
            <person name="Liu J."/>
            <person name="Wang Z."/>
            <person name="Sha Y."/>
            <person name="Zhang B."/>
            <person name="Wu H."/>
            <person name="Tang D."/>
            <person name="Shen Q."/>
            <person name="Xue P."/>
            <person name="Zou S."/>
            <person name="Wang X."/>
            <person name="Liu X."/>
            <person name="Wang F."/>
            <person name="Yang Y."/>
            <person name="An X."/>
            <person name="Dong Z."/>
            <person name="Zhang K."/>
            <person name="Zhang X."/>
            <person name="Luo M.C."/>
            <person name="Dvorak J."/>
            <person name="Tong Y."/>
            <person name="Wang J."/>
            <person name="Yang H."/>
            <person name="Li Z."/>
            <person name="Wang D."/>
            <person name="Zhang A."/>
            <person name="Wang J."/>
        </authorList>
    </citation>
    <scope>NUCLEOTIDE SEQUENCE</scope>
</reference>
<feature type="compositionally biased region" description="Basic residues" evidence="1">
    <location>
        <begin position="125"/>
        <end position="137"/>
    </location>
</feature>
<keyword evidence="2" id="KW-0732">Signal</keyword>
<dbReference type="Pfam" id="PF02298">
    <property type="entry name" value="Cu_bind_like"/>
    <property type="match status" value="1"/>
</dbReference>
<dbReference type="EMBL" id="KD241015">
    <property type="protein sequence ID" value="EMS49636.1"/>
    <property type="molecule type" value="Genomic_DNA"/>
</dbReference>
<feature type="signal peptide" evidence="2">
    <location>
        <begin position="1"/>
        <end position="23"/>
    </location>
</feature>
<feature type="region of interest" description="Disordered" evidence="1">
    <location>
        <begin position="93"/>
        <end position="139"/>
    </location>
</feature>
<organism evidence="3">
    <name type="scientific">Triticum urartu</name>
    <name type="common">Red wild einkorn</name>
    <name type="synonym">Crithodium urartu</name>
    <dbReference type="NCBI Taxonomy" id="4572"/>
    <lineage>
        <taxon>Eukaryota</taxon>
        <taxon>Viridiplantae</taxon>
        <taxon>Streptophyta</taxon>
        <taxon>Embryophyta</taxon>
        <taxon>Tracheophyta</taxon>
        <taxon>Spermatophyta</taxon>
        <taxon>Magnoliopsida</taxon>
        <taxon>Liliopsida</taxon>
        <taxon>Poales</taxon>
        <taxon>Poaceae</taxon>
        <taxon>BOP clade</taxon>
        <taxon>Pooideae</taxon>
        <taxon>Triticodae</taxon>
        <taxon>Triticeae</taxon>
        <taxon>Triticinae</taxon>
        <taxon>Triticum</taxon>
    </lineage>
</organism>